<evidence type="ECO:0000313" key="3">
    <source>
        <dbReference type="EMBL" id="HJC84103.1"/>
    </source>
</evidence>
<keyword evidence="2" id="KW-0472">Membrane</keyword>
<accession>A0A9D2TNX1</accession>
<proteinExistence type="predicted"/>
<keyword evidence="2" id="KW-0812">Transmembrane</keyword>
<feature type="transmembrane region" description="Helical" evidence="2">
    <location>
        <begin position="163"/>
        <end position="187"/>
    </location>
</feature>
<reference evidence="3" key="1">
    <citation type="journal article" date="2021" name="PeerJ">
        <title>Extensive microbial diversity within the chicken gut microbiome revealed by metagenomics and culture.</title>
        <authorList>
            <person name="Gilroy R."/>
            <person name="Ravi A."/>
            <person name="Getino M."/>
            <person name="Pursley I."/>
            <person name="Horton D.L."/>
            <person name="Alikhan N.F."/>
            <person name="Baker D."/>
            <person name="Gharbi K."/>
            <person name="Hall N."/>
            <person name="Watson M."/>
            <person name="Adriaenssens E.M."/>
            <person name="Foster-Nyarko E."/>
            <person name="Jarju S."/>
            <person name="Secka A."/>
            <person name="Antonio M."/>
            <person name="Oren A."/>
            <person name="Chaudhuri R.R."/>
            <person name="La Ragione R."/>
            <person name="Hildebrand F."/>
            <person name="Pallen M.J."/>
        </authorList>
    </citation>
    <scope>NUCLEOTIDE SEQUENCE</scope>
    <source>
        <strain evidence="3">ChiHjej13B12-4958</strain>
    </source>
</reference>
<gene>
    <name evidence="3" type="ORF">H9751_00845</name>
</gene>
<reference evidence="3" key="2">
    <citation type="submission" date="2021-04" db="EMBL/GenBank/DDBJ databases">
        <authorList>
            <person name="Gilroy R."/>
        </authorList>
    </citation>
    <scope>NUCLEOTIDE SEQUENCE</scope>
    <source>
        <strain evidence="3">ChiHjej13B12-4958</strain>
    </source>
</reference>
<organism evidence="3 4">
    <name type="scientific">Candidatus Corynebacterium faecigallinarum</name>
    <dbReference type="NCBI Taxonomy" id="2838528"/>
    <lineage>
        <taxon>Bacteria</taxon>
        <taxon>Bacillati</taxon>
        <taxon>Actinomycetota</taxon>
        <taxon>Actinomycetes</taxon>
        <taxon>Mycobacteriales</taxon>
        <taxon>Corynebacteriaceae</taxon>
        <taxon>Corynebacterium</taxon>
    </lineage>
</organism>
<comment type="caution">
    <text evidence="3">The sequence shown here is derived from an EMBL/GenBank/DDBJ whole genome shotgun (WGS) entry which is preliminary data.</text>
</comment>
<feature type="region of interest" description="Disordered" evidence="1">
    <location>
        <begin position="238"/>
        <end position="259"/>
    </location>
</feature>
<feature type="transmembrane region" description="Helical" evidence="2">
    <location>
        <begin position="331"/>
        <end position="357"/>
    </location>
</feature>
<dbReference type="PANTHER" id="PTHR35007">
    <property type="entry name" value="INTEGRAL MEMBRANE PROTEIN-RELATED"/>
    <property type="match status" value="1"/>
</dbReference>
<name>A0A9D2TNX1_9CORY</name>
<dbReference type="AlphaFoldDB" id="A0A9D2TNX1"/>
<dbReference type="PANTHER" id="PTHR35007:SF4">
    <property type="entry name" value="CONSERVED TRANSMEMBRANE PROTEIN-RELATED"/>
    <property type="match status" value="1"/>
</dbReference>
<evidence type="ECO:0000313" key="4">
    <source>
        <dbReference type="Proteomes" id="UP000823858"/>
    </source>
</evidence>
<evidence type="ECO:0000256" key="1">
    <source>
        <dbReference type="SAM" id="MobiDB-lite"/>
    </source>
</evidence>
<keyword evidence="2" id="KW-1133">Transmembrane helix</keyword>
<sequence>MELSHRGVRTRALREFTDALSVELTVGARPVQAAEHAVAAVAQTPEARRRAGAGLVEQLRREVGRARLGGDVGVSGAGDSTGDGTGEEVYQVLRLWSVAQRHGLALGQVMRRRVDGIEAQLTHLGHTSSALAGARLTEIILLLLPVGAMGIGQSMGVAPVGFLVGNVLGVLVLLAGILLACAGVLWVESLTVTVLGGVGGRAGPPELAAAGVLDVFAAALAAGLPVVGAWRVAVDATAPGDGGDGDGRDSGSGNSGGSVRTSLEQVAALLELGSGAQAWHPLLDDECFGPVARRAAIQARNGARMSEEILGLADRLRRTAGDRSRAGAERVLVAVAAPLTLCFLPAFVLVGLVPLVVGFAGV</sequence>
<feature type="transmembrane region" description="Helical" evidence="2">
    <location>
        <begin position="207"/>
        <end position="227"/>
    </location>
</feature>
<protein>
    <submittedName>
        <fullName evidence="3">Type II secretion system F family protein</fullName>
    </submittedName>
</protein>
<dbReference type="EMBL" id="DWVP01000001">
    <property type="protein sequence ID" value="HJC84103.1"/>
    <property type="molecule type" value="Genomic_DNA"/>
</dbReference>
<dbReference type="Proteomes" id="UP000823858">
    <property type="component" value="Unassembled WGS sequence"/>
</dbReference>
<evidence type="ECO:0000256" key="2">
    <source>
        <dbReference type="SAM" id="Phobius"/>
    </source>
</evidence>